<protein>
    <recommendedName>
        <fullName evidence="6">Oxidoreductase</fullName>
    </recommendedName>
</protein>
<dbReference type="PANTHER" id="PTHR42760:SF45">
    <property type="entry name" value="SHORT CHAIN DEHYDROGENASE_REDUCTASE FAMILY PROTEIN, PUTATIVE (AFU_ORTHOLOGUE AFUA_3G09150)-RELATED"/>
    <property type="match status" value="1"/>
</dbReference>
<evidence type="ECO:0008006" key="6">
    <source>
        <dbReference type="Google" id="ProtNLM"/>
    </source>
</evidence>
<reference evidence="5" key="2">
    <citation type="submission" date="2013-12" db="EMBL/GenBank/DDBJ databases">
        <title>Evolution of pathogenesis and genome organization in the Tremellales.</title>
        <authorList>
            <person name="Cuomo C."/>
            <person name="Litvintseva A."/>
            <person name="Heitman J."/>
            <person name="Chen Y."/>
            <person name="Sun S."/>
            <person name="Springer D."/>
            <person name="Dromer F."/>
            <person name="Young S."/>
            <person name="Zeng Q."/>
            <person name="Chapman S."/>
            <person name="Gujja S."/>
            <person name="Saif S."/>
            <person name="Birren B."/>
        </authorList>
    </citation>
    <scope>NUCLEOTIDE SEQUENCE [LARGE SCALE GENOMIC DNA]</scope>
    <source>
        <strain evidence="5">BCC8398</strain>
    </source>
</reference>
<sequence>MLSGVALITGAGGCGIGAAISRAFAKSGCTKLVLTDMNRDTLQQTVQTIQHAWASSSNSQNEILAIPGDISSPSFVDSLFSDLKSKFGRLDYAVNCAGISGNNAPTFNSTMEDFDKINGVNYRGLWYCSKKELEMMKQQDWPSRTDIVDEIRRQRGSIVNVASQLGVVGRPDAPIYCASKSAVIGLTRCDAIDASPYNIRVNAICPGIVHTPMTDNELRPSSAPADSTSAGAGAENAEAEAGSGKDMQGPMDLTTAVNIAPMRRMGTPDEIADIVVFLSSEKASFVQGAAWVADGGYTIN</sequence>
<dbReference type="Proteomes" id="UP000092666">
    <property type="component" value="Unassembled WGS sequence"/>
</dbReference>
<dbReference type="GO" id="GO:0006633">
    <property type="term" value="P:fatty acid biosynthetic process"/>
    <property type="evidence" value="ECO:0007669"/>
    <property type="project" value="TreeGrafter"/>
</dbReference>
<dbReference type="PRINTS" id="PR00080">
    <property type="entry name" value="SDRFAMILY"/>
</dbReference>
<dbReference type="GO" id="GO:0016616">
    <property type="term" value="F:oxidoreductase activity, acting on the CH-OH group of donors, NAD or NADP as acceptor"/>
    <property type="evidence" value="ECO:0007669"/>
    <property type="project" value="TreeGrafter"/>
</dbReference>
<evidence type="ECO:0000256" key="3">
    <source>
        <dbReference type="SAM" id="MobiDB-lite"/>
    </source>
</evidence>
<dbReference type="CDD" id="cd05233">
    <property type="entry name" value="SDR_c"/>
    <property type="match status" value="1"/>
</dbReference>
<name>A0A1B9GUY0_9TREE</name>
<dbReference type="AlphaFoldDB" id="A0A1B9GUY0"/>
<dbReference type="PRINTS" id="PR00081">
    <property type="entry name" value="GDHRDH"/>
</dbReference>
<accession>A0A1B9GUY0</accession>
<reference evidence="4 5" key="1">
    <citation type="submission" date="2013-07" db="EMBL/GenBank/DDBJ databases">
        <title>The Genome Sequence of Cryptococcus heveanensis BCC8398.</title>
        <authorList>
            <consortium name="The Broad Institute Genome Sequencing Platform"/>
            <person name="Cuomo C."/>
            <person name="Litvintseva A."/>
            <person name="Chen Y."/>
            <person name="Heitman J."/>
            <person name="Sun S."/>
            <person name="Springer D."/>
            <person name="Dromer F."/>
            <person name="Young S.K."/>
            <person name="Zeng Q."/>
            <person name="Gargeya S."/>
            <person name="Fitzgerald M."/>
            <person name="Abouelleil A."/>
            <person name="Alvarado L."/>
            <person name="Berlin A.M."/>
            <person name="Chapman S.B."/>
            <person name="Dewar J."/>
            <person name="Goldberg J."/>
            <person name="Griggs A."/>
            <person name="Gujja S."/>
            <person name="Hansen M."/>
            <person name="Howarth C."/>
            <person name="Imamovic A."/>
            <person name="Larimer J."/>
            <person name="McCowan C."/>
            <person name="Murphy C."/>
            <person name="Pearson M."/>
            <person name="Priest M."/>
            <person name="Roberts A."/>
            <person name="Saif S."/>
            <person name="Shea T."/>
            <person name="Sykes S."/>
            <person name="Wortman J."/>
            <person name="Nusbaum C."/>
            <person name="Birren B."/>
        </authorList>
    </citation>
    <scope>NUCLEOTIDE SEQUENCE [LARGE SCALE GENOMIC DNA]</scope>
    <source>
        <strain evidence="4 5">BCC8398</strain>
    </source>
</reference>
<comment type="similarity">
    <text evidence="1 2">Belongs to the short-chain dehydrogenases/reductases (SDR) family.</text>
</comment>
<dbReference type="InterPro" id="IPR002347">
    <property type="entry name" value="SDR_fam"/>
</dbReference>
<dbReference type="PANTHER" id="PTHR42760">
    <property type="entry name" value="SHORT-CHAIN DEHYDROGENASES/REDUCTASES FAMILY MEMBER"/>
    <property type="match status" value="1"/>
</dbReference>
<dbReference type="InterPro" id="IPR036291">
    <property type="entry name" value="NAD(P)-bd_dom_sf"/>
</dbReference>
<dbReference type="GO" id="GO:0048038">
    <property type="term" value="F:quinone binding"/>
    <property type="evidence" value="ECO:0007669"/>
    <property type="project" value="TreeGrafter"/>
</dbReference>
<dbReference type="Pfam" id="PF00106">
    <property type="entry name" value="adh_short"/>
    <property type="match status" value="1"/>
</dbReference>
<gene>
    <name evidence="4" type="ORF">I316_03738</name>
</gene>
<dbReference type="SUPFAM" id="SSF51735">
    <property type="entry name" value="NAD(P)-binding Rossmann-fold domains"/>
    <property type="match status" value="1"/>
</dbReference>
<dbReference type="OrthoDB" id="1888931at2759"/>
<feature type="compositionally biased region" description="Low complexity" evidence="3">
    <location>
        <begin position="230"/>
        <end position="242"/>
    </location>
</feature>
<evidence type="ECO:0000256" key="1">
    <source>
        <dbReference type="ARBA" id="ARBA00006484"/>
    </source>
</evidence>
<dbReference type="Gene3D" id="3.40.50.720">
    <property type="entry name" value="NAD(P)-binding Rossmann-like Domain"/>
    <property type="match status" value="1"/>
</dbReference>
<keyword evidence="5" id="KW-1185">Reference proteome</keyword>
<dbReference type="STRING" id="1296120.A0A1B9GUY0"/>
<evidence type="ECO:0000313" key="5">
    <source>
        <dbReference type="Proteomes" id="UP000092666"/>
    </source>
</evidence>
<dbReference type="FunFam" id="3.40.50.720:FF:000084">
    <property type="entry name" value="Short-chain dehydrogenase reductase"/>
    <property type="match status" value="1"/>
</dbReference>
<feature type="region of interest" description="Disordered" evidence="3">
    <location>
        <begin position="216"/>
        <end position="250"/>
    </location>
</feature>
<dbReference type="EMBL" id="KV700124">
    <property type="protein sequence ID" value="OCF34695.1"/>
    <property type="molecule type" value="Genomic_DNA"/>
</dbReference>
<evidence type="ECO:0000313" key="4">
    <source>
        <dbReference type="EMBL" id="OCF34695.1"/>
    </source>
</evidence>
<evidence type="ECO:0000256" key="2">
    <source>
        <dbReference type="RuleBase" id="RU000363"/>
    </source>
</evidence>
<dbReference type="Pfam" id="PF13561">
    <property type="entry name" value="adh_short_C2"/>
    <property type="match status" value="1"/>
</dbReference>
<organism evidence="4 5">
    <name type="scientific">Kwoniella heveanensis BCC8398</name>
    <dbReference type="NCBI Taxonomy" id="1296120"/>
    <lineage>
        <taxon>Eukaryota</taxon>
        <taxon>Fungi</taxon>
        <taxon>Dikarya</taxon>
        <taxon>Basidiomycota</taxon>
        <taxon>Agaricomycotina</taxon>
        <taxon>Tremellomycetes</taxon>
        <taxon>Tremellales</taxon>
        <taxon>Cryptococcaceae</taxon>
        <taxon>Kwoniella</taxon>
    </lineage>
</organism>
<proteinExistence type="inferred from homology"/>